<evidence type="ECO:0000313" key="5">
    <source>
        <dbReference type="EMBL" id="KAE8983935.1"/>
    </source>
</evidence>
<dbReference type="InterPro" id="IPR013819">
    <property type="entry name" value="LipOase_C"/>
</dbReference>
<dbReference type="PROSITE" id="PS51393">
    <property type="entry name" value="LIPOXYGENASE_3"/>
    <property type="match status" value="1"/>
</dbReference>
<dbReference type="GO" id="GO:0034440">
    <property type="term" value="P:lipid oxidation"/>
    <property type="evidence" value="ECO:0007669"/>
    <property type="project" value="InterPro"/>
</dbReference>
<comment type="caution">
    <text evidence="5">The sequence shown here is derived from an EMBL/GenBank/DDBJ whole genome shotgun (WGS) entry which is preliminary data.</text>
</comment>
<dbReference type="InterPro" id="IPR036226">
    <property type="entry name" value="LipOase_C_sf"/>
</dbReference>
<organism evidence="5 6">
    <name type="scientific">Phytophthora rubi</name>
    <dbReference type="NCBI Taxonomy" id="129364"/>
    <lineage>
        <taxon>Eukaryota</taxon>
        <taxon>Sar</taxon>
        <taxon>Stramenopiles</taxon>
        <taxon>Oomycota</taxon>
        <taxon>Peronosporomycetes</taxon>
        <taxon>Peronosporales</taxon>
        <taxon>Peronosporaceae</taxon>
        <taxon>Phytophthora</taxon>
    </lineage>
</organism>
<dbReference type="SUPFAM" id="SSF48484">
    <property type="entry name" value="Lipoxigenase"/>
    <property type="match status" value="1"/>
</dbReference>
<name>A0A6A3IU77_9STRA</name>
<protein>
    <recommendedName>
        <fullName evidence="4">Lipoxygenase domain-containing protein</fullName>
    </recommendedName>
</protein>
<dbReference type="Proteomes" id="UP000435112">
    <property type="component" value="Unassembled WGS sequence"/>
</dbReference>
<keyword evidence="1" id="KW-0479">Metal-binding</keyword>
<dbReference type="GO" id="GO:0046872">
    <property type="term" value="F:metal ion binding"/>
    <property type="evidence" value="ECO:0007669"/>
    <property type="project" value="UniProtKB-KW"/>
</dbReference>
<evidence type="ECO:0000256" key="3">
    <source>
        <dbReference type="ARBA" id="ARBA00023002"/>
    </source>
</evidence>
<evidence type="ECO:0000313" key="6">
    <source>
        <dbReference type="Proteomes" id="UP000435112"/>
    </source>
</evidence>
<keyword evidence="3" id="KW-0560">Oxidoreductase</keyword>
<feature type="domain" description="Lipoxygenase" evidence="4">
    <location>
        <begin position="1"/>
        <end position="143"/>
    </location>
</feature>
<evidence type="ECO:0000256" key="2">
    <source>
        <dbReference type="ARBA" id="ARBA00022964"/>
    </source>
</evidence>
<evidence type="ECO:0000256" key="1">
    <source>
        <dbReference type="ARBA" id="ARBA00022723"/>
    </source>
</evidence>
<keyword evidence="2" id="KW-0223">Dioxygenase</keyword>
<proteinExistence type="predicted"/>
<accession>A0A6A3IU77</accession>
<dbReference type="OrthoDB" id="75140at2759"/>
<sequence>MAMEYLGGVILLSVDSPYDQSMAFGASGSVRYISAEFPNTSIAVDFPADIADNGLEYLPNHRYVKYGTTYYSIIKTFVTSYVKAYYDSEDAIQNDSELQTWAARATVVWGVNDFPSAFNGYDDLIKLVTNLVFQNAVKHHFMNGRGVEVDPFDYVISSDVFLALSGMAARFFRPIPTANSVLSAYSAAPFSDEAVLADAIAQFQQSMANMEDTVDTTEAGETYPDTLVKPSLLPWYI</sequence>
<dbReference type="GO" id="GO:0016702">
    <property type="term" value="F:oxidoreductase activity, acting on single donors with incorporation of molecular oxygen, incorporation of two atoms of oxygen"/>
    <property type="evidence" value="ECO:0007669"/>
    <property type="project" value="InterPro"/>
</dbReference>
<dbReference type="Gene3D" id="1.20.245.10">
    <property type="entry name" value="Lipoxygenase-1, Domain 5"/>
    <property type="match status" value="1"/>
</dbReference>
<dbReference type="PANTHER" id="PTHR11771">
    <property type="entry name" value="LIPOXYGENASE"/>
    <property type="match status" value="1"/>
</dbReference>
<dbReference type="InterPro" id="IPR000907">
    <property type="entry name" value="LipOase"/>
</dbReference>
<evidence type="ECO:0000259" key="4">
    <source>
        <dbReference type="PROSITE" id="PS51393"/>
    </source>
</evidence>
<dbReference type="Pfam" id="PF00305">
    <property type="entry name" value="Lipoxygenase"/>
    <property type="match status" value="1"/>
</dbReference>
<dbReference type="AlphaFoldDB" id="A0A6A3IU77"/>
<dbReference type="EMBL" id="QXFU01002587">
    <property type="protein sequence ID" value="KAE8983935.1"/>
    <property type="molecule type" value="Genomic_DNA"/>
</dbReference>
<reference evidence="5 6" key="1">
    <citation type="submission" date="2018-09" db="EMBL/GenBank/DDBJ databases">
        <title>Genomic investigation of the strawberry pathogen Phytophthora fragariae indicates pathogenicity is determined by transcriptional variation in three key races.</title>
        <authorList>
            <person name="Adams T.M."/>
            <person name="Armitage A.D."/>
            <person name="Sobczyk M.K."/>
            <person name="Bates H.J."/>
            <person name="Dunwell J.M."/>
            <person name="Nellist C.F."/>
            <person name="Harrison R.J."/>
        </authorList>
    </citation>
    <scope>NUCLEOTIDE SEQUENCE [LARGE SCALE GENOMIC DNA]</scope>
    <source>
        <strain evidence="5 6">SCRP324</strain>
    </source>
</reference>
<gene>
    <name evidence="5" type="ORF">PR002_g23106</name>
</gene>